<protein>
    <submittedName>
        <fullName evidence="1">Uncharacterized protein</fullName>
    </submittedName>
</protein>
<evidence type="ECO:0000313" key="2">
    <source>
        <dbReference type="Proteomes" id="UP000283634"/>
    </source>
</evidence>
<dbReference type="RefSeq" id="XP_029236919.1">
    <property type="nucleotide sequence ID" value="XM_029383206.1"/>
</dbReference>
<name>A0A3S5IQU6_TRYRA</name>
<dbReference type="Proteomes" id="UP000283634">
    <property type="component" value="Unassembled WGS sequence"/>
</dbReference>
<dbReference type="EMBL" id="MKGL01000231">
    <property type="protein sequence ID" value="RNF02452.1"/>
    <property type="molecule type" value="Genomic_DNA"/>
</dbReference>
<proteinExistence type="predicted"/>
<reference evidence="1 2" key="1">
    <citation type="journal article" date="2018" name="BMC Genomics">
        <title>Genomic comparison of Trypanosoma conorhini and Trypanosoma rangeli to Trypanosoma cruzi strains of high and low virulence.</title>
        <authorList>
            <person name="Bradwell K.R."/>
            <person name="Koparde V.N."/>
            <person name="Matveyev A.V."/>
            <person name="Serrano M.G."/>
            <person name="Alves J.M."/>
            <person name="Parikh H."/>
            <person name="Huang B."/>
            <person name="Lee V."/>
            <person name="Espinosa-Alvarez O."/>
            <person name="Ortiz P.A."/>
            <person name="Costa-Martins A.G."/>
            <person name="Teixeira M.M."/>
            <person name="Buck G.A."/>
        </authorList>
    </citation>
    <scope>NUCLEOTIDE SEQUENCE [LARGE SCALE GENOMIC DNA]</scope>
    <source>
        <strain evidence="1 2">AM80</strain>
    </source>
</reference>
<dbReference type="AlphaFoldDB" id="A0A3S5IQU6"/>
<dbReference type="GeneID" id="40330291"/>
<comment type="caution">
    <text evidence="1">The sequence shown here is derived from an EMBL/GenBank/DDBJ whole genome shotgun (WGS) entry which is preliminary data.</text>
</comment>
<gene>
    <name evidence="1" type="ORF">TraAM80_06358</name>
</gene>
<evidence type="ECO:0000313" key="1">
    <source>
        <dbReference type="EMBL" id="RNF02452.1"/>
    </source>
</evidence>
<accession>A0A3S5IQU6</accession>
<keyword evidence="2" id="KW-1185">Reference proteome</keyword>
<organism evidence="1 2">
    <name type="scientific">Trypanosoma rangeli</name>
    <dbReference type="NCBI Taxonomy" id="5698"/>
    <lineage>
        <taxon>Eukaryota</taxon>
        <taxon>Discoba</taxon>
        <taxon>Euglenozoa</taxon>
        <taxon>Kinetoplastea</taxon>
        <taxon>Metakinetoplastina</taxon>
        <taxon>Trypanosomatida</taxon>
        <taxon>Trypanosomatidae</taxon>
        <taxon>Trypanosoma</taxon>
        <taxon>Herpetosoma</taxon>
    </lineage>
</organism>
<sequence length="295" mass="32313">MSGLVLTVLQILAQQRGKTVVDASYIEAVVHVPEILHSNITTEKVRSPHADVLCLGFSAALDDSFVVFGRTPAELAEAHRTVKCALEEAFASVVTEMLIVLQERMHNGMTSKGAALASCFLQAWFPALRRTSDVWSGTVQRTLGDCLKLTQTVFGVPATLDQARYYAVVGVVNELSSGRVGQVVRALRFYATVTDARNAEALETYYGEEMWYSLLVLERVLAASAAVRNAAAVEGNDTEDTEEAKVEETPAMHNVLQRVVQAIRGYAVALGDARILWRDTYGQCHSTPCLTLFTW</sequence>